<keyword evidence="6" id="KW-1185">Reference proteome</keyword>
<dbReference type="Pfam" id="PF05600">
    <property type="entry name" value="CDK5RAP3"/>
    <property type="match status" value="1"/>
</dbReference>
<dbReference type="Pfam" id="PF03108">
    <property type="entry name" value="DBD_Tnp_Mut"/>
    <property type="match status" value="1"/>
</dbReference>
<feature type="domain" description="Transposase MuDR plant" evidence="4">
    <location>
        <begin position="190"/>
        <end position="254"/>
    </location>
</feature>
<keyword evidence="2" id="KW-0175">Coiled coil</keyword>
<proteinExistence type="inferred from homology"/>
<dbReference type="PANTHER" id="PTHR14894">
    <property type="entry name" value="CDK5 REGULATORY SUBUNIT-ASSOCIATED PROTEIN 3"/>
    <property type="match status" value="1"/>
</dbReference>
<dbReference type="GO" id="GO:0012505">
    <property type="term" value="C:endomembrane system"/>
    <property type="evidence" value="ECO:0007669"/>
    <property type="project" value="TreeGrafter"/>
</dbReference>
<feature type="coiled-coil region" evidence="2">
    <location>
        <begin position="601"/>
        <end position="628"/>
    </location>
</feature>
<evidence type="ECO:0000256" key="1">
    <source>
        <dbReference type="ARBA" id="ARBA00007478"/>
    </source>
</evidence>
<feature type="region of interest" description="Disordered" evidence="3">
    <location>
        <begin position="60"/>
        <end position="90"/>
    </location>
</feature>
<feature type="compositionally biased region" description="Acidic residues" evidence="3">
    <location>
        <begin position="138"/>
        <end position="151"/>
    </location>
</feature>
<dbReference type="GO" id="GO:0007346">
    <property type="term" value="P:regulation of mitotic cell cycle"/>
    <property type="evidence" value="ECO:0007669"/>
    <property type="project" value="TreeGrafter"/>
</dbReference>
<evidence type="ECO:0000313" key="6">
    <source>
        <dbReference type="Proteomes" id="UP000694251"/>
    </source>
</evidence>
<evidence type="ECO:0000256" key="2">
    <source>
        <dbReference type="SAM" id="Coils"/>
    </source>
</evidence>
<dbReference type="PANTHER" id="PTHR14894:SF0">
    <property type="entry name" value="CDK5 REGULATORY SUBUNIT-ASSOCIATED PROTEIN 3"/>
    <property type="match status" value="1"/>
</dbReference>
<dbReference type="OrthoDB" id="340432at2759"/>
<dbReference type="AlphaFoldDB" id="A0A8T1Z8C6"/>
<gene>
    <name evidence="5" type="ORF">ISN44_As11g006260</name>
</gene>
<dbReference type="InterPro" id="IPR008491">
    <property type="entry name" value="CDK5RAP3"/>
</dbReference>
<feature type="compositionally biased region" description="Acidic residues" evidence="3">
    <location>
        <begin position="70"/>
        <end position="90"/>
    </location>
</feature>
<dbReference type="Proteomes" id="UP000694251">
    <property type="component" value="Chromosome 11"/>
</dbReference>
<name>A0A8T1Z8C6_ARASU</name>
<organism evidence="5 6">
    <name type="scientific">Arabidopsis suecica</name>
    <name type="common">Swedish thale-cress</name>
    <name type="synonym">Cardaminopsis suecica</name>
    <dbReference type="NCBI Taxonomy" id="45249"/>
    <lineage>
        <taxon>Eukaryota</taxon>
        <taxon>Viridiplantae</taxon>
        <taxon>Streptophyta</taxon>
        <taxon>Embryophyta</taxon>
        <taxon>Tracheophyta</taxon>
        <taxon>Spermatophyta</taxon>
        <taxon>Magnoliopsida</taxon>
        <taxon>eudicotyledons</taxon>
        <taxon>Gunneridae</taxon>
        <taxon>Pentapetalae</taxon>
        <taxon>rosids</taxon>
        <taxon>malvids</taxon>
        <taxon>Brassicales</taxon>
        <taxon>Brassicaceae</taxon>
        <taxon>Camelineae</taxon>
        <taxon>Arabidopsis</taxon>
    </lineage>
</organism>
<reference evidence="5 6" key="1">
    <citation type="submission" date="2020-12" db="EMBL/GenBank/DDBJ databases">
        <title>Concerted genomic and epigenomic changes stabilize Arabidopsis allopolyploids.</title>
        <authorList>
            <person name="Chen Z."/>
        </authorList>
    </citation>
    <scope>NUCLEOTIDE SEQUENCE [LARGE SCALE GENOMIC DNA]</scope>
    <source>
        <strain evidence="5">As9502</strain>
        <tissue evidence="5">Leaf</tissue>
    </source>
</reference>
<feature type="region of interest" description="Disordered" evidence="3">
    <location>
        <begin position="133"/>
        <end position="163"/>
    </location>
</feature>
<feature type="region of interest" description="Disordered" evidence="3">
    <location>
        <begin position="34"/>
        <end position="53"/>
    </location>
</feature>
<comment type="caution">
    <text evidence="5">The sequence shown here is derived from an EMBL/GenBank/DDBJ whole genome shotgun (WGS) entry which is preliminary data.</text>
</comment>
<dbReference type="EMBL" id="JAEFBJ010000011">
    <property type="protein sequence ID" value="KAG7554378.1"/>
    <property type="molecule type" value="Genomic_DNA"/>
</dbReference>
<dbReference type="InterPro" id="IPR004332">
    <property type="entry name" value="Transposase_MuDR"/>
</dbReference>
<sequence>MPLVRLNGIISTIGSPMEDDELESSVPVVAPPAEVISESGGGDGGVEAAAVDNRRVSGRRRTGSRVRVVEDDEPEIDPELEIDPEPDLEDDCAVYGDDDCDVVDDAVAGEGNEDNVVEEDANLNIADDFPEAYRADEEAGSDSDTGDDIWDDEKIPDPLSSDDEDEVVRVGEEAVCGDEDDPEVLLAIEKTFNSPDDFKRAVLMYSLKTRYNIKLYRSESLMVAAKCCYVNELGVNCPWRVLCSYEKKKHKMQIRIYFNEHICVRSGYTKMLKRSTIAALFEERLRVNPKMTKYEMVAEIKREYKLEVTPDQCAKAKTKVLKARNASHDTHFSRIWDYQAEVLNRNPNSDFDIETTAGTFIGSKQRNHKEHNLIKNKQFQVMDHKNKQLRVMDHKDMVHKDMDHKNKQRLVMDHKDMGHKDQELMDRRDKGHHKGKDQELMLDQKHKHNLNHKRKPKNKDLLESVKGFPEIKMPTQDDVQNLPIDITFSRLGEWLVDRKRIPADWRKRVAVIRVKILKEFSSLPKEIDPFFQTLDPEVIGYLEVKKIYEILLKTTPESRNIFGRLSGASGVWEAIVRAFEKDHIFLGEAAQFIIQNVNYEIPYLKKQVQKVQQQMAELDRKEADIKRSVALSATKYEDACRELGLQGNNVRRELLETASSLPSTFSKILEVINSDSVTGAMEYYSAYVKDVHTEKDKKPLRIVLQNLKDIRENPPSLSVLGASDALGADNIQSSENANGTDAAADSIDWDITLDTAEIDWDVSMVEEVDSGNDLGSYEIVNASDIPENSPFKVEESQGHEVDVSEISWDVSVETPQVEEIGDSALLESNQTQLTDTTTQVLGSGGERSQLLETEYRNKILDDLYEVKAFLNQRLIELRNEDTLSLQHHVQAVAPMVLQQYSPETIEPMVVDISMAISLLTNKKFRDLIMILNSKRFLDRLVSELEEKKHREVKLRESLKDVSRRRMELQNSLSSIWPKQEAALSKTRELKELCETSLSSMFDGRPVNIRGEINTLLNAGVSA</sequence>
<protein>
    <submittedName>
        <fullName evidence="5">CDK5 regulatory subunit-associated protein 3</fullName>
    </submittedName>
</protein>
<accession>A0A8T1Z8C6</accession>
<evidence type="ECO:0000259" key="4">
    <source>
        <dbReference type="Pfam" id="PF03108"/>
    </source>
</evidence>
<comment type="similarity">
    <text evidence="1">Belongs to the CDK5RAP3 family.</text>
</comment>
<evidence type="ECO:0000313" key="5">
    <source>
        <dbReference type="EMBL" id="KAG7554378.1"/>
    </source>
</evidence>
<evidence type="ECO:0000256" key="3">
    <source>
        <dbReference type="SAM" id="MobiDB-lite"/>
    </source>
</evidence>